<evidence type="ECO:0000256" key="6">
    <source>
        <dbReference type="ARBA" id="ARBA00022825"/>
    </source>
</evidence>
<feature type="domain" description="Peptidase S1" evidence="13">
    <location>
        <begin position="191"/>
        <end position="434"/>
    </location>
</feature>
<evidence type="ECO:0000313" key="14">
    <source>
        <dbReference type="EMBL" id="CAL4077742.1"/>
    </source>
</evidence>
<accession>A0AAV2QBG7</accession>
<dbReference type="EC" id="3.4.21.-" evidence="10"/>
<comment type="subcellular location">
    <subcellularLocation>
        <location evidence="1 11">Secreted</location>
    </subcellularLocation>
</comment>
<dbReference type="Gene3D" id="2.40.10.10">
    <property type="entry name" value="Trypsin-like serine proteases"/>
    <property type="match status" value="1"/>
</dbReference>
<dbReference type="GO" id="GO:0004252">
    <property type="term" value="F:serine-type endopeptidase activity"/>
    <property type="evidence" value="ECO:0007669"/>
    <property type="project" value="UniProtKB-UniRule"/>
</dbReference>
<dbReference type="GO" id="GO:0006508">
    <property type="term" value="P:proteolysis"/>
    <property type="evidence" value="ECO:0007669"/>
    <property type="project" value="UniProtKB-KW"/>
</dbReference>
<name>A0AAV2QBG7_MEGNR</name>
<keyword evidence="3 10" id="KW-0645">Protease</keyword>
<evidence type="ECO:0000256" key="5">
    <source>
        <dbReference type="ARBA" id="ARBA00022801"/>
    </source>
</evidence>
<comment type="caution">
    <text evidence="14">The sequence shown here is derived from an EMBL/GenBank/DDBJ whole genome shotgun (WGS) entry which is preliminary data.</text>
</comment>
<evidence type="ECO:0000256" key="4">
    <source>
        <dbReference type="ARBA" id="ARBA00022729"/>
    </source>
</evidence>
<dbReference type="FunFam" id="2.40.10.10:FF:000146">
    <property type="entry name" value="Serine protease 53"/>
    <property type="match status" value="1"/>
</dbReference>
<dbReference type="InterPro" id="IPR043504">
    <property type="entry name" value="Peptidase_S1_PA_chymotrypsin"/>
</dbReference>
<keyword evidence="6 10" id="KW-0720">Serine protease</keyword>
<dbReference type="Gene3D" id="3.30.1640.30">
    <property type="match status" value="1"/>
</dbReference>
<keyword evidence="15" id="KW-1185">Reference proteome</keyword>
<dbReference type="EMBL" id="CAXKWB010005301">
    <property type="protein sequence ID" value="CAL4077742.1"/>
    <property type="molecule type" value="Genomic_DNA"/>
</dbReference>
<dbReference type="Pfam" id="PF12032">
    <property type="entry name" value="CLIP"/>
    <property type="match status" value="1"/>
</dbReference>
<dbReference type="PROSITE" id="PS00134">
    <property type="entry name" value="TRYPSIN_HIS"/>
    <property type="match status" value="1"/>
</dbReference>
<evidence type="ECO:0000313" key="15">
    <source>
        <dbReference type="Proteomes" id="UP001497623"/>
    </source>
</evidence>
<feature type="signal peptide" evidence="11">
    <location>
        <begin position="1"/>
        <end position="30"/>
    </location>
</feature>
<dbReference type="PANTHER" id="PTHR24252:SF7">
    <property type="entry name" value="HYALIN"/>
    <property type="match status" value="1"/>
</dbReference>
<dbReference type="SMART" id="SM00020">
    <property type="entry name" value="Tryp_SPc"/>
    <property type="match status" value="1"/>
</dbReference>
<dbReference type="GO" id="GO:0005576">
    <property type="term" value="C:extracellular region"/>
    <property type="evidence" value="ECO:0007669"/>
    <property type="project" value="UniProtKB-SubCell"/>
</dbReference>
<feature type="chain" id="PRO_5043088068" description="CLIP domain-containing serine protease" evidence="11">
    <location>
        <begin position="31"/>
        <end position="440"/>
    </location>
</feature>
<evidence type="ECO:0000256" key="2">
    <source>
        <dbReference type="ARBA" id="ARBA00022525"/>
    </source>
</evidence>
<feature type="region of interest" description="Disordered" evidence="12">
    <location>
        <begin position="36"/>
        <end position="64"/>
    </location>
</feature>
<gene>
    <name evidence="14" type="ORF">MNOR_LOCUS10492</name>
</gene>
<reference evidence="14 15" key="1">
    <citation type="submission" date="2024-05" db="EMBL/GenBank/DDBJ databases">
        <authorList>
            <person name="Wallberg A."/>
        </authorList>
    </citation>
    <scope>NUCLEOTIDE SEQUENCE [LARGE SCALE GENOMIC DNA]</scope>
</reference>
<keyword evidence="5 10" id="KW-0378">Hydrolase</keyword>
<sequence length="440" mass="47566">MWRLSALGLKYTRKMKGLVVLATVLTLTSAQVVFPDDDPPSGPVSFPSDTEHGRNINSNGATSQQVTTVAPSQPARGLSCNLGGKTGTCMSLNQCTAFSQLAANLNDKNVLDYIRQRICSTGGQIEICCPAGGGVIPHNAITQPQTTRRPAQTTRRPTQTTRRPTTSPQVTLESQNPHFPTDCGTSFTDRIIGGTEIGVGAYPWLVAIGRRTRTSFRAECGGSLITNKHIISAAHCFDGFFSPTHVLIGEHNLKSDNDGAHPITGVITKVKEDNYDFRNNHNDIVILTLKDEVAFTSNIQPICLPFRADLRNNGFEGNHLDIVGWGRTNNSNDKTSDVPLEAKVQVVSLDTCKQLYSKSSPVFPIIHKQLCAGTGGIDSCSGDSGGPIHYRDRQTGRYYLAGVTSFGVECGRPDFPGVYTRVGSYVDWIESVVSADPPRG</sequence>
<keyword evidence="8" id="KW-1015">Disulfide bond</keyword>
<feature type="compositionally biased region" description="Polar residues" evidence="12">
    <location>
        <begin position="55"/>
        <end position="64"/>
    </location>
</feature>
<evidence type="ECO:0000259" key="13">
    <source>
        <dbReference type="PROSITE" id="PS50240"/>
    </source>
</evidence>
<keyword evidence="2 11" id="KW-0964">Secreted</keyword>
<evidence type="ECO:0000256" key="1">
    <source>
        <dbReference type="ARBA" id="ARBA00004613"/>
    </source>
</evidence>
<evidence type="ECO:0000256" key="3">
    <source>
        <dbReference type="ARBA" id="ARBA00022670"/>
    </source>
</evidence>
<evidence type="ECO:0000256" key="11">
    <source>
        <dbReference type="RuleBase" id="RU366078"/>
    </source>
</evidence>
<dbReference type="InterPro" id="IPR038565">
    <property type="entry name" value="CLIP_sf"/>
</dbReference>
<dbReference type="SUPFAM" id="SSF50494">
    <property type="entry name" value="Trypsin-like serine proteases"/>
    <property type="match status" value="1"/>
</dbReference>
<dbReference type="InterPro" id="IPR009003">
    <property type="entry name" value="Peptidase_S1_PA"/>
</dbReference>
<dbReference type="AlphaFoldDB" id="A0AAV2QBG7"/>
<comment type="domain">
    <text evidence="11">The clip domain consists of 35-55 residues which are 'knitted' together usually by 3 conserved disulfide bonds forming a clip-like compact structure.</text>
</comment>
<dbReference type="PROSITE" id="PS00135">
    <property type="entry name" value="TRYPSIN_SER"/>
    <property type="match status" value="1"/>
</dbReference>
<dbReference type="Pfam" id="PF00089">
    <property type="entry name" value="Trypsin"/>
    <property type="match status" value="1"/>
</dbReference>
<proteinExistence type="inferred from homology"/>
<dbReference type="PROSITE" id="PS50240">
    <property type="entry name" value="TRYPSIN_DOM"/>
    <property type="match status" value="1"/>
</dbReference>
<evidence type="ECO:0000256" key="9">
    <source>
        <dbReference type="ARBA" id="ARBA00024195"/>
    </source>
</evidence>
<feature type="region of interest" description="Disordered" evidence="12">
    <location>
        <begin position="139"/>
        <end position="179"/>
    </location>
</feature>
<keyword evidence="4 11" id="KW-0732">Signal</keyword>
<dbReference type="InterPro" id="IPR001314">
    <property type="entry name" value="Peptidase_S1A"/>
</dbReference>
<protein>
    <recommendedName>
        <fullName evidence="11">CLIP domain-containing serine protease</fullName>
        <ecNumber evidence="10">3.4.21.-</ecNumber>
    </recommendedName>
</protein>
<feature type="compositionally biased region" description="Low complexity" evidence="12">
    <location>
        <begin position="142"/>
        <end position="171"/>
    </location>
</feature>
<dbReference type="InterPro" id="IPR033116">
    <property type="entry name" value="TRYPSIN_SER"/>
</dbReference>
<evidence type="ECO:0000256" key="12">
    <source>
        <dbReference type="SAM" id="MobiDB-lite"/>
    </source>
</evidence>
<evidence type="ECO:0000256" key="8">
    <source>
        <dbReference type="ARBA" id="ARBA00023157"/>
    </source>
</evidence>
<organism evidence="14 15">
    <name type="scientific">Meganyctiphanes norvegica</name>
    <name type="common">Northern krill</name>
    <name type="synonym">Thysanopoda norvegica</name>
    <dbReference type="NCBI Taxonomy" id="48144"/>
    <lineage>
        <taxon>Eukaryota</taxon>
        <taxon>Metazoa</taxon>
        <taxon>Ecdysozoa</taxon>
        <taxon>Arthropoda</taxon>
        <taxon>Crustacea</taxon>
        <taxon>Multicrustacea</taxon>
        <taxon>Malacostraca</taxon>
        <taxon>Eumalacostraca</taxon>
        <taxon>Eucarida</taxon>
        <taxon>Euphausiacea</taxon>
        <taxon>Euphausiidae</taxon>
        <taxon>Meganyctiphanes</taxon>
    </lineage>
</organism>
<dbReference type="CDD" id="cd00190">
    <property type="entry name" value="Tryp_SPc"/>
    <property type="match status" value="1"/>
</dbReference>
<comment type="similarity">
    <text evidence="9 11">Belongs to the peptidase S1 family. CLIP subfamily.</text>
</comment>
<dbReference type="InterPro" id="IPR022700">
    <property type="entry name" value="CLIP"/>
</dbReference>
<evidence type="ECO:0000256" key="10">
    <source>
        <dbReference type="RuleBase" id="RU363034"/>
    </source>
</evidence>
<dbReference type="InterPro" id="IPR018114">
    <property type="entry name" value="TRYPSIN_HIS"/>
</dbReference>
<dbReference type="PRINTS" id="PR00722">
    <property type="entry name" value="CHYMOTRYPSIN"/>
</dbReference>
<dbReference type="PANTHER" id="PTHR24252">
    <property type="entry name" value="ACROSIN-RELATED"/>
    <property type="match status" value="1"/>
</dbReference>
<dbReference type="InterPro" id="IPR001254">
    <property type="entry name" value="Trypsin_dom"/>
</dbReference>
<dbReference type="Proteomes" id="UP001497623">
    <property type="component" value="Unassembled WGS sequence"/>
</dbReference>
<evidence type="ECO:0000256" key="7">
    <source>
        <dbReference type="ARBA" id="ARBA00023145"/>
    </source>
</evidence>
<keyword evidence="7" id="KW-0865">Zymogen</keyword>